<proteinExistence type="predicted"/>
<sequence length="110" mass="11975">MAAKVATLNQILMAVEMTDSIGEDRMQFLWLTILPFALYKDCGWSAVPIEAFSAFCLLGIEDIGVQIEEPFSVLSCEGICGSVTANCTAMLEEDEKDRALIKAAKLLPAK</sequence>
<keyword evidence="4" id="KW-0812">Transmembrane</keyword>
<keyword evidence="7" id="KW-0472">Membrane</keyword>
<keyword evidence="9" id="KW-1185">Reference proteome</keyword>
<evidence type="ECO:0000256" key="5">
    <source>
        <dbReference type="ARBA" id="ARBA00022989"/>
    </source>
</evidence>
<evidence type="ECO:0000256" key="3">
    <source>
        <dbReference type="ARBA" id="ARBA00022475"/>
    </source>
</evidence>
<keyword evidence="3" id="KW-1003">Cell membrane</keyword>
<dbReference type="EMBL" id="LGRX02031780">
    <property type="protein sequence ID" value="KAK3244511.1"/>
    <property type="molecule type" value="Genomic_DNA"/>
</dbReference>
<reference evidence="8 9" key="1">
    <citation type="journal article" date="2015" name="Genome Biol. Evol.">
        <title>Comparative Genomics of a Bacterivorous Green Alga Reveals Evolutionary Causalities and Consequences of Phago-Mixotrophic Mode of Nutrition.</title>
        <authorList>
            <person name="Burns J.A."/>
            <person name="Paasch A."/>
            <person name="Narechania A."/>
            <person name="Kim E."/>
        </authorList>
    </citation>
    <scope>NUCLEOTIDE SEQUENCE [LARGE SCALE GENOMIC DNA]</scope>
    <source>
        <strain evidence="8 9">PLY_AMNH</strain>
    </source>
</reference>
<evidence type="ECO:0000256" key="1">
    <source>
        <dbReference type="ARBA" id="ARBA00004651"/>
    </source>
</evidence>
<comment type="caution">
    <text evidence="8">The sequence shown here is derived from an EMBL/GenBank/DDBJ whole genome shotgun (WGS) entry which is preliminary data.</text>
</comment>
<dbReference type="AlphaFoldDB" id="A0AAE0BXB5"/>
<organism evidence="8 9">
    <name type="scientific">Cymbomonas tetramitiformis</name>
    <dbReference type="NCBI Taxonomy" id="36881"/>
    <lineage>
        <taxon>Eukaryota</taxon>
        <taxon>Viridiplantae</taxon>
        <taxon>Chlorophyta</taxon>
        <taxon>Pyramimonadophyceae</taxon>
        <taxon>Pyramimonadales</taxon>
        <taxon>Pyramimonadaceae</taxon>
        <taxon>Cymbomonas</taxon>
    </lineage>
</organism>
<protein>
    <submittedName>
        <fullName evidence="8">Uncharacterized protein</fullName>
    </submittedName>
</protein>
<dbReference type="GO" id="GO:0005886">
    <property type="term" value="C:plasma membrane"/>
    <property type="evidence" value="ECO:0007669"/>
    <property type="project" value="UniProtKB-SubCell"/>
</dbReference>
<accession>A0AAE0BXB5</accession>
<dbReference type="InterPro" id="IPR044669">
    <property type="entry name" value="YneE/VCCN1/2-like"/>
</dbReference>
<comment type="subcellular location">
    <subcellularLocation>
        <location evidence="1">Cell membrane</location>
        <topology evidence="1">Multi-pass membrane protein</topology>
    </subcellularLocation>
</comment>
<name>A0AAE0BXB5_9CHLO</name>
<dbReference type="GO" id="GO:0005254">
    <property type="term" value="F:chloride channel activity"/>
    <property type="evidence" value="ECO:0007669"/>
    <property type="project" value="InterPro"/>
</dbReference>
<keyword evidence="2" id="KW-0813">Transport</keyword>
<evidence type="ECO:0000313" key="9">
    <source>
        <dbReference type="Proteomes" id="UP001190700"/>
    </source>
</evidence>
<gene>
    <name evidence="8" type="ORF">CYMTET_45877</name>
</gene>
<keyword evidence="5" id="KW-1133">Transmembrane helix</keyword>
<evidence type="ECO:0000256" key="2">
    <source>
        <dbReference type="ARBA" id="ARBA00022448"/>
    </source>
</evidence>
<dbReference type="Pfam" id="PF25539">
    <property type="entry name" value="Bestrophin_2"/>
    <property type="match status" value="1"/>
</dbReference>
<evidence type="ECO:0000256" key="7">
    <source>
        <dbReference type="ARBA" id="ARBA00023136"/>
    </source>
</evidence>
<evidence type="ECO:0000256" key="4">
    <source>
        <dbReference type="ARBA" id="ARBA00022692"/>
    </source>
</evidence>
<dbReference type="PANTHER" id="PTHR33281">
    <property type="entry name" value="UPF0187 PROTEIN YNEE"/>
    <property type="match status" value="1"/>
</dbReference>
<keyword evidence="6" id="KW-0406">Ion transport</keyword>
<dbReference type="PANTHER" id="PTHR33281:SF19">
    <property type="entry name" value="VOLTAGE-DEPENDENT ANION CHANNEL-FORMING PROTEIN YNEE"/>
    <property type="match status" value="1"/>
</dbReference>
<evidence type="ECO:0000256" key="6">
    <source>
        <dbReference type="ARBA" id="ARBA00023065"/>
    </source>
</evidence>
<dbReference type="Proteomes" id="UP001190700">
    <property type="component" value="Unassembled WGS sequence"/>
</dbReference>
<evidence type="ECO:0000313" key="8">
    <source>
        <dbReference type="EMBL" id="KAK3244511.1"/>
    </source>
</evidence>